<dbReference type="EMBL" id="CP021404">
    <property type="protein sequence ID" value="ATI42826.1"/>
    <property type="molecule type" value="Genomic_DNA"/>
</dbReference>
<proteinExistence type="predicted"/>
<protein>
    <submittedName>
        <fullName evidence="4">Peptidase M16</fullName>
    </submittedName>
</protein>
<dbReference type="PANTHER" id="PTHR11851:SF224">
    <property type="entry name" value="PROCESSING PROTEASE"/>
    <property type="match status" value="1"/>
</dbReference>
<dbReference type="OrthoDB" id="9811314at2"/>
<dbReference type="Gene3D" id="3.30.830.10">
    <property type="entry name" value="Metalloenzyme, LuxS/M16 peptidase-like"/>
    <property type="match status" value="2"/>
</dbReference>
<feature type="chain" id="PRO_5012516359" evidence="1">
    <location>
        <begin position="30"/>
        <end position="444"/>
    </location>
</feature>
<dbReference type="KEGG" id="cmag:CBW24_13000"/>
<dbReference type="InterPro" id="IPR007863">
    <property type="entry name" value="Peptidase_M16_C"/>
</dbReference>
<reference evidence="4 5" key="1">
    <citation type="submission" date="2017-05" db="EMBL/GenBank/DDBJ databases">
        <title>Comparative genomic and metabolic analysis of manganese-oxidizing mechanisms in Celeribater manganoxidans DY25T: its adaption to the environment of polymetallic nodule.</title>
        <authorList>
            <person name="Wang X."/>
        </authorList>
    </citation>
    <scope>NUCLEOTIDE SEQUENCE [LARGE SCALE GENOMIC DNA]</scope>
    <source>
        <strain evidence="4 5">DY25</strain>
    </source>
</reference>
<dbReference type="AlphaFoldDB" id="A0A291M1H9"/>
<gene>
    <name evidence="4" type="ORF">CBW24_13000</name>
</gene>
<dbReference type="SUPFAM" id="SSF63411">
    <property type="entry name" value="LuxS/MPP-like metallohydrolase"/>
    <property type="match status" value="2"/>
</dbReference>
<sequence length="444" mass="47907">MIRFSLNSFATATATLATCLTLIVPAASAGIENVEEVTSDGGITAWLVTEPSIPFTALEIRFRGGTSLDPEGKPGAINLMTALLEEGAGERSAQEFAAAREGLAASYAFDVGRDTLSVSARFLTENRDEAVDLLRSALIEPRFDQEALDRVRGQVLSIIASNATDPGEINSRAFNEAAFPDHPYALPVDGTVESVTALTRDDMLAVKDRIMARDRIDVSAVGDITAAELGPLLDRLLGDLPETGAPLPEHVDYALPGGVDVVEFDTPQSVVSFAQPGITRDDPDFIPAYIMMEIFSGGGFSSRLMEEVREKRGLTYGIGASLYPMDNAELIIGSVSSANDKVAETIEVIKTEWAKLAEDGITQEELDRAKTYLTGAYPLRFDGNGRIANILVGMQMTDLPIDYPETRNELVDAVTLEDINRVVDRIIEPERLHFVVVGKPAGLE</sequence>
<feature type="domain" description="Peptidase M16 C-terminal" evidence="3">
    <location>
        <begin position="198"/>
        <end position="372"/>
    </location>
</feature>
<dbReference type="Pfam" id="PF05193">
    <property type="entry name" value="Peptidase_M16_C"/>
    <property type="match status" value="1"/>
</dbReference>
<accession>A0A291M1H9</accession>
<feature type="signal peptide" evidence="1">
    <location>
        <begin position="1"/>
        <end position="29"/>
    </location>
</feature>
<evidence type="ECO:0000256" key="1">
    <source>
        <dbReference type="SAM" id="SignalP"/>
    </source>
</evidence>
<dbReference type="InterPro" id="IPR011765">
    <property type="entry name" value="Pept_M16_N"/>
</dbReference>
<dbReference type="Proteomes" id="UP000219050">
    <property type="component" value="Chromosome"/>
</dbReference>
<dbReference type="RefSeq" id="WP_097373838.1">
    <property type="nucleotide sequence ID" value="NZ_CP021404.1"/>
</dbReference>
<dbReference type="GO" id="GO:0046872">
    <property type="term" value="F:metal ion binding"/>
    <property type="evidence" value="ECO:0007669"/>
    <property type="project" value="InterPro"/>
</dbReference>
<dbReference type="Pfam" id="PF00675">
    <property type="entry name" value="Peptidase_M16"/>
    <property type="match status" value="1"/>
</dbReference>
<keyword evidence="1" id="KW-0732">Signal</keyword>
<dbReference type="PANTHER" id="PTHR11851">
    <property type="entry name" value="METALLOPROTEASE"/>
    <property type="match status" value="1"/>
</dbReference>
<evidence type="ECO:0000259" key="3">
    <source>
        <dbReference type="Pfam" id="PF05193"/>
    </source>
</evidence>
<keyword evidence="5" id="KW-1185">Reference proteome</keyword>
<feature type="domain" description="Peptidase M16 N-terminal" evidence="2">
    <location>
        <begin position="51"/>
        <end position="189"/>
    </location>
</feature>
<name>A0A291M1H9_9RHOB</name>
<dbReference type="InterPro" id="IPR011249">
    <property type="entry name" value="Metalloenz_LuxS/M16"/>
</dbReference>
<dbReference type="InterPro" id="IPR050361">
    <property type="entry name" value="MPP/UQCRC_Complex"/>
</dbReference>
<evidence type="ECO:0000259" key="2">
    <source>
        <dbReference type="Pfam" id="PF00675"/>
    </source>
</evidence>
<evidence type="ECO:0000313" key="4">
    <source>
        <dbReference type="EMBL" id="ATI42826.1"/>
    </source>
</evidence>
<organism evidence="4 5">
    <name type="scientific">Pacificitalea manganoxidans</name>
    <dbReference type="NCBI Taxonomy" id="1411902"/>
    <lineage>
        <taxon>Bacteria</taxon>
        <taxon>Pseudomonadati</taxon>
        <taxon>Pseudomonadota</taxon>
        <taxon>Alphaproteobacteria</taxon>
        <taxon>Rhodobacterales</taxon>
        <taxon>Paracoccaceae</taxon>
        <taxon>Pacificitalea</taxon>
    </lineage>
</organism>
<evidence type="ECO:0000313" key="5">
    <source>
        <dbReference type="Proteomes" id="UP000219050"/>
    </source>
</evidence>